<dbReference type="NCBIfam" id="TIGR00765">
    <property type="entry name" value="yihY_not_rbn"/>
    <property type="match status" value="1"/>
</dbReference>
<feature type="transmembrane region" description="Helical" evidence="6">
    <location>
        <begin position="245"/>
        <end position="263"/>
    </location>
</feature>
<dbReference type="Pfam" id="PF03631">
    <property type="entry name" value="Virul_fac_BrkB"/>
    <property type="match status" value="1"/>
</dbReference>
<evidence type="ECO:0000256" key="3">
    <source>
        <dbReference type="ARBA" id="ARBA00022692"/>
    </source>
</evidence>
<dbReference type="Proteomes" id="UP000812270">
    <property type="component" value="Unassembled WGS sequence"/>
</dbReference>
<evidence type="ECO:0000256" key="4">
    <source>
        <dbReference type="ARBA" id="ARBA00022989"/>
    </source>
</evidence>
<keyword evidence="5 6" id="KW-0472">Membrane</keyword>
<keyword evidence="4 6" id="KW-1133">Transmembrane helix</keyword>
<reference evidence="7" key="1">
    <citation type="submission" date="2021-06" db="EMBL/GenBank/DDBJ databases">
        <authorList>
            <person name="Huq M.A."/>
        </authorList>
    </citation>
    <scope>NUCLEOTIDE SEQUENCE</scope>
    <source>
        <strain evidence="7">MAH-26</strain>
    </source>
</reference>
<organism evidence="7 8">
    <name type="scientific">Pinibacter aurantiacus</name>
    <dbReference type="NCBI Taxonomy" id="2851599"/>
    <lineage>
        <taxon>Bacteria</taxon>
        <taxon>Pseudomonadati</taxon>
        <taxon>Bacteroidota</taxon>
        <taxon>Chitinophagia</taxon>
        <taxon>Chitinophagales</taxon>
        <taxon>Chitinophagaceae</taxon>
        <taxon>Pinibacter</taxon>
    </lineage>
</organism>
<proteinExistence type="predicted"/>
<feature type="transmembrane region" description="Helical" evidence="6">
    <location>
        <begin position="54"/>
        <end position="79"/>
    </location>
</feature>
<protein>
    <submittedName>
        <fullName evidence="7">YihY/virulence factor BrkB family protein</fullName>
    </submittedName>
</protein>
<dbReference type="EMBL" id="JAHSPG010000015">
    <property type="protein sequence ID" value="MBV4359567.1"/>
    <property type="molecule type" value="Genomic_DNA"/>
</dbReference>
<keyword evidence="8" id="KW-1185">Reference proteome</keyword>
<dbReference type="RefSeq" id="WP_217793825.1">
    <property type="nucleotide sequence ID" value="NZ_JAHSPG010000015.1"/>
</dbReference>
<feature type="transmembrane region" description="Helical" evidence="6">
    <location>
        <begin position="120"/>
        <end position="141"/>
    </location>
</feature>
<evidence type="ECO:0000313" key="7">
    <source>
        <dbReference type="EMBL" id="MBV4359567.1"/>
    </source>
</evidence>
<evidence type="ECO:0000256" key="5">
    <source>
        <dbReference type="ARBA" id="ARBA00023136"/>
    </source>
</evidence>
<dbReference type="InterPro" id="IPR017039">
    <property type="entry name" value="Virul_fac_BrkB"/>
</dbReference>
<dbReference type="AlphaFoldDB" id="A0A9E2W9E7"/>
<evidence type="ECO:0000256" key="1">
    <source>
        <dbReference type="ARBA" id="ARBA00004651"/>
    </source>
</evidence>
<feature type="transmembrane region" description="Helical" evidence="6">
    <location>
        <begin position="162"/>
        <end position="182"/>
    </location>
</feature>
<feature type="transmembrane region" description="Helical" evidence="6">
    <location>
        <begin position="275"/>
        <end position="297"/>
    </location>
</feature>
<evidence type="ECO:0000256" key="2">
    <source>
        <dbReference type="ARBA" id="ARBA00022475"/>
    </source>
</evidence>
<evidence type="ECO:0000313" key="8">
    <source>
        <dbReference type="Proteomes" id="UP000812270"/>
    </source>
</evidence>
<keyword evidence="2" id="KW-1003">Cell membrane</keyword>
<name>A0A9E2W9E7_9BACT</name>
<dbReference type="PIRSF" id="PIRSF035875">
    <property type="entry name" value="RNase_BN"/>
    <property type="match status" value="1"/>
</dbReference>
<comment type="subcellular location">
    <subcellularLocation>
        <location evidence="1">Cell membrane</location>
        <topology evidence="1">Multi-pass membrane protein</topology>
    </subcellularLocation>
</comment>
<feature type="transmembrane region" description="Helical" evidence="6">
    <location>
        <begin position="202"/>
        <end position="224"/>
    </location>
</feature>
<evidence type="ECO:0000256" key="6">
    <source>
        <dbReference type="SAM" id="Phobius"/>
    </source>
</evidence>
<dbReference type="PANTHER" id="PTHR30213:SF0">
    <property type="entry name" value="UPF0761 MEMBRANE PROTEIN YIHY"/>
    <property type="match status" value="1"/>
</dbReference>
<accession>A0A9E2W9E7</accession>
<dbReference type="GO" id="GO:0005886">
    <property type="term" value="C:plasma membrane"/>
    <property type="evidence" value="ECO:0007669"/>
    <property type="project" value="UniProtKB-SubCell"/>
</dbReference>
<comment type="caution">
    <text evidence="7">The sequence shown here is derived from an EMBL/GenBank/DDBJ whole genome shotgun (WGS) entry which is preliminary data.</text>
</comment>
<gene>
    <name evidence="7" type="ORF">KTO63_20520</name>
</gene>
<sequence length="325" mass="37179">MTKFQRIIISTGPINYLIEKSKVWELPGFQGLCLYDVVAFFGTRVKEVGLSERAAAISFNLLMAIPAATIFLCTLIPYMPVSKLITRELLLLTRDITPNLNTYLLVKDFLVDFLDTPREGLLSLGFLLVMFTSSNAMIGVMRSFNRSLMHSTKRNFFQKRWVALKLTVLLIFLIIATVMLLVTQGAALKWILKAMHLHRTDAWTMFFIKFIRFIIIIALFFYGISFMYKYAPAVKNRQKLNTPGSILATFLTVLLTLAFSYWVNKFGNYNKIYGSIGTIIILMVLIFLNSLVLLIGYELNVSIQTLKIIAANRKQEHEQELISKK</sequence>
<keyword evidence="3 6" id="KW-0812">Transmembrane</keyword>
<dbReference type="PANTHER" id="PTHR30213">
    <property type="entry name" value="INNER MEMBRANE PROTEIN YHJD"/>
    <property type="match status" value="1"/>
</dbReference>